<protein>
    <submittedName>
        <fullName evidence="2">Uncharacterized protein</fullName>
    </submittedName>
</protein>
<feature type="region of interest" description="Disordered" evidence="1">
    <location>
        <begin position="61"/>
        <end position="94"/>
    </location>
</feature>
<sequence length="94" mass="10791">HVQQKEGNSVRPSTRPRFIFQQQLRPNKSSPARESHVQRMKECSCHVQRLHASNTFVQQAVQRPQPVQQPPSVQHVDQPSRSKQQAQQFGDAVT</sequence>
<dbReference type="EMBL" id="AP015042">
    <property type="protein sequence ID" value="BAT97701.1"/>
    <property type="molecule type" value="Genomic_DNA"/>
</dbReference>
<accession>A0A0S3SY20</accession>
<gene>
    <name evidence="2" type="primary">Vigan.09G122200</name>
    <name evidence="2" type="ORF">VIGAN_09122200</name>
</gene>
<feature type="compositionally biased region" description="Polar residues" evidence="1">
    <location>
        <begin position="1"/>
        <end position="12"/>
    </location>
</feature>
<organism evidence="2 3">
    <name type="scientific">Vigna angularis var. angularis</name>
    <dbReference type="NCBI Taxonomy" id="157739"/>
    <lineage>
        <taxon>Eukaryota</taxon>
        <taxon>Viridiplantae</taxon>
        <taxon>Streptophyta</taxon>
        <taxon>Embryophyta</taxon>
        <taxon>Tracheophyta</taxon>
        <taxon>Spermatophyta</taxon>
        <taxon>Magnoliopsida</taxon>
        <taxon>eudicotyledons</taxon>
        <taxon>Gunneridae</taxon>
        <taxon>Pentapetalae</taxon>
        <taxon>rosids</taxon>
        <taxon>fabids</taxon>
        <taxon>Fabales</taxon>
        <taxon>Fabaceae</taxon>
        <taxon>Papilionoideae</taxon>
        <taxon>50 kb inversion clade</taxon>
        <taxon>NPAAA clade</taxon>
        <taxon>indigoferoid/millettioid clade</taxon>
        <taxon>Phaseoleae</taxon>
        <taxon>Vigna</taxon>
    </lineage>
</organism>
<feature type="region of interest" description="Disordered" evidence="1">
    <location>
        <begin position="1"/>
        <end position="37"/>
    </location>
</feature>
<feature type="non-terminal residue" evidence="2">
    <location>
        <position position="1"/>
    </location>
</feature>
<name>A0A0S3SY20_PHAAN</name>
<dbReference type="AlphaFoldDB" id="A0A0S3SY20"/>
<evidence type="ECO:0000256" key="1">
    <source>
        <dbReference type="SAM" id="MobiDB-lite"/>
    </source>
</evidence>
<reference evidence="2 3" key="1">
    <citation type="journal article" date="2015" name="Sci. Rep.">
        <title>The power of single molecule real-time sequencing technology in the de novo assembly of a eukaryotic genome.</title>
        <authorList>
            <person name="Sakai H."/>
            <person name="Naito K."/>
            <person name="Ogiso-Tanaka E."/>
            <person name="Takahashi Y."/>
            <person name="Iseki K."/>
            <person name="Muto C."/>
            <person name="Satou K."/>
            <person name="Teruya K."/>
            <person name="Shiroma A."/>
            <person name="Shimoji M."/>
            <person name="Hirano T."/>
            <person name="Itoh T."/>
            <person name="Kaga A."/>
            <person name="Tomooka N."/>
        </authorList>
    </citation>
    <scope>NUCLEOTIDE SEQUENCE [LARGE SCALE GENOMIC DNA]</scope>
    <source>
        <strain evidence="3">cv. Shumari</strain>
    </source>
</reference>
<feature type="compositionally biased region" description="Polar residues" evidence="1">
    <location>
        <begin position="20"/>
        <end position="30"/>
    </location>
</feature>
<proteinExistence type="predicted"/>
<keyword evidence="3" id="KW-1185">Reference proteome</keyword>
<feature type="compositionally biased region" description="Low complexity" evidence="1">
    <location>
        <begin position="61"/>
        <end position="79"/>
    </location>
</feature>
<dbReference type="Proteomes" id="UP000291084">
    <property type="component" value="Chromosome 9"/>
</dbReference>
<evidence type="ECO:0000313" key="3">
    <source>
        <dbReference type="Proteomes" id="UP000291084"/>
    </source>
</evidence>
<evidence type="ECO:0000313" key="2">
    <source>
        <dbReference type="EMBL" id="BAT97701.1"/>
    </source>
</evidence>